<dbReference type="EMBL" id="JAGGJV010000002">
    <property type="protein sequence ID" value="MBP1858025.1"/>
    <property type="molecule type" value="Genomic_DNA"/>
</dbReference>
<evidence type="ECO:0000313" key="2">
    <source>
        <dbReference type="EMBL" id="MBP1858025.1"/>
    </source>
</evidence>
<proteinExistence type="predicted"/>
<keyword evidence="1" id="KW-1133">Transmembrane helix</keyword>
<dbReference type="RefSeq" id="WP_209849947.1">
    <property type="nucleotide sequence ID" value="NZ_JAGGJV010000002.1"/>
</dbReference>
<accession>A0ABS4EJA3</accession>
<dbReference type="Proteomes" id="UP000823786">
    <property type="component" value="Unassembled WGS sequence"/>
</dbReference>
<keyword evidence="1" id="KW-0812">Transmembrane</keyword>
<keyword evidence="1" id="KW-0472">Membrane</keyword>
<comment type="caution">
    <text evidence="2">The sequence shown here is derived from an EMBL/GenBank/DDBJ whole genome shotgun (WGS) entry which is preliminary data.</text>
</comment>
<evidence type="ECO:0000256" key="1">
    <source>
        <dbReference type="SAM" id="Phobius"/>
    </source>
</evidence>
<evidence type="ECO:0008006" key="4">
    <source>
        <dbReference type="Google" id="ProtNLM"/>
    </source>
</evidence>
<keyword evidence="3" id="KW-1185">Reference proteome</keyword>
<protein>
    <recommendedName>
        <fullName evidence="4">DUF3592 domain-containing protein</fullName>
    </recommendedName>
</protein>
<evidence type="ECO:0000313" key="3">
    <source>
        <dbReference type="Proteomes" id="UP000823786"/>
    </source>
</evidence>
<organism evidence="2 3">
    <name type="scientific">Rhizobium herbae</name>
    <dbReference type="NCBI Taxonomy" id="508661"/>
    <lineage>
        <taxon>Bacteria</taxon>
        <taxon>Pseudomonadati</taxon>
        <taxon>Pseudomonadota</taxon>
        <taxon>Alphaproteobacteria</taxon>
        <taxon>Hyphomicrobiales</taxon>
        <taxon>Rhizobiaceae</taxon>
        <taxon>Rhizobium/Agrobacterium group</taxon>
        <taxon>Rhizobium</taxon>
    </lineage>
</organism>
<sequence length="131" mass="14977">MSEASGYAEFHYFAVVIILLALVIAPIFHRSYEINRMKRYVPIRAIITGLRKPAFEDPRVFLHISYEVDGIPYASTIDSRSQTRVDFKVNDEIEIYVNPVDSSKSFIPSELSGHVERLAMSLANKWNRRGG</sequence>
<gene>
    <name evidence="2" type="ORF">J2Z75_001521</name>
</gene>
<reference evidence="2 3" key="1">
    <citation type="submission" date="2021-03" db="EMBL/GenBank/DDBJ databases">
        <title>Genomic Encyclopedia of Type Strains, Phase IV (KMG-IV): sequencing the most valuable type-strain genomes for metagenomic binning, comparative biology and taxonomic classification.</title>
        <authorList>
            <person name="Goeker M."/>
        </authorList>
    </citation>
    <scope>NUCLEOTIDE SEQUENCE [LARGE SCALE GENOMIC DNA]</scope>
    <source>
        <strain evidence="2 3">DSM 26427</strain>
    </source>
</reference>
<name>A0ABS4EJA3_9HYPH</name>
<feature type="transmembrane region" description="Helical" evidence="1">
    <location>
        <begin position="12"/>
        <end position="29"/>
    </location>
</feature>